<reference evidence="1 2" key="1">
    <citation type="submission" date="2016-11" db="EMBL/GenBank/DDBJ databases">
        <title>Genomic analysis of Caldithrix abyssi and proposal of a novel bacterial phylum Caldithrichaeota.</title>
        <authorList>
            <person name="Kublanov I."/>
            <person name="Sigalova O."/>
            <person name="Gavrilov S."/>
            <person name="Lebedinsky A."/>
            <person name="Ivanova N."/>
            <person name="Daum C."/>
            <person name="Reddy T."/>
            <person name="Klenk H.P."/>
            <person name="Goker M."/>
            <person name="Reva O."/>
            <person name="Miroshnichenko M."/>
            <person name="Kyprides N."/>
            <person name="Woyke T."/>
            <person name="Gelfand M."/>
        </authorList>
    </citation>
    <scope>NUCLEOTIDE SEQUENCE [LARGE SCALE GENOMIC DNA]</scope>
    <source>
        <strain evidence="1 2">LF13</strain>
    </source>
</reference>
<name>A0A1J1C8W3_CALAY</name>
<dbReference type="AlphaFoldDB" id="A0A1J1C8W3"/>
<proteinExistence type="predicted"/>
<organism evidence="1 2">
    <name type="scientific">Caldithrix abyssi DSM 13497</name>
    <dbReference type="NCBI Taxonomy" id="880073"/>
    <lineage>
        <taxon>Bacteria</taxon>
        <taxon>Pseudomonadati</taxon>
        <taxon>Calditrichota</taxon>
        <taxon>Calditrichia</taxon>
        <taxon>Calditrichales</taxon>
        <taxon>Calditrichaceae</taxon>
        <taxon>Caldithrix</taxon>
    </lineage>
</organism>
<protein>
    <submittedName>
        <fullName evidence="1">Uncharacterized protein</fullName>
    </submittedName>
</protein>
<evidence type="ECO:0000313" key="2">
    <source>
        <dbReference type="Proteomes" id="UP000183868"/>
    </source>
</evidence>
<evidence type="ECO:0000313" key="1">
    <source>
        <dbReference type="EMBL" id="APF19141.1"/>
    </source>
</evidence>
<dbReference type="KEGG" id="caby:Cabys_2392"/>
<dbReference type="EMBL" id="CP018099">
    <property type="protein sequence ID" value="APF19141.1"/>
    <property type="molecule type" value="Genomic_DNA"/>
</dbReference>
<accession>A0A1J1C8W3</accession>
<sequence>MLLFPVFFESLTNVLKYKKIPDQASSAAGCSLKIGCKLSGVKKIKLIF</sequence>
<dbReference type="Proteomes" id="UP000183868">
    <property type="component" value="Chromosome"/>
</dbReference>
<gene>
    <name evidence="1" type="ORF">Cabys_2392</name>
</gene>